<feature type="active site" description="Phosphohistidine intermediate" evidence="6">
    <location>
        <position position="439"/>
    </location>
</feature>
<dbReference type="Proteomes" id="UP000029226">
    <property type="component" value="Unassembled WGS sequence"/>
</dbReference>
<feature type="domain" description="Polyphosphate kinase C-terminal" evidence="10">
    <location>
        <begin position="507"/>
        <end position="677"/>
    </location>
</feature>
<keyword evidence="4 6" id="KW-0418">Kinase</keyword>
<evidence type="ECO:0000256" key="2">
    <source>
        <dbReference type="ARBA" id="ARBA00022679"/>
    </source>
</evidence>
<dbReference type="GO" id="GO:0046872">
    <property type="term" value="F:metal ion binding"/>
    <property type="evidence" value="ECO:0007669"/>
    <property type="project" value="UniProtKB-KW"/>
</dbReference>
<feature type="binding site" evidence="6">
    <location>
        <position position="378"/>
    </location>
    <ligand>
        <name>Mg(2+)</name>
        <dbReference type="ChEBI" id="CHEBI:18420"/>
    </ligand>
</feature>
<keyword evidence="3 6" id="KW-0547">Nucleotide-binding</keyword>
<evidence type="ECO:0000313" key="12">
    <source>
        <dbReference type="EMBL" id="GAL01481.1"/>
    </source>
</evidence>
<evidence type="ECO:0000256" key="6">
    <source>
        <dbReference type="HAMAP-Rule" id="MF_00347"/>
    </source>
</evidence>
<evidence type="ECO:0000259" key="9">
    <source>
        <dbReference type="Pfam" id="PF13089"/>
    </source>
</evidence>
<dbReference type="GO" id="GO:0005524">
    <property type="term" value="F:ATP binding"/>
    <property type="evidence" value="ECO:0007669"/>
    <property type="project" value="UniProtKB-KW"/>
</dbReference>
<comment type="PTM">
    <text evidence="6 7">An intermediate of this reaction is the autophosphorylated ppk in which a phosphate is covalently linked to a histidine residue through a N-P bond.</text>
</comment>
<feature type="binding site" evidence="6">
    <location>
        <position position="472"/>
    </location>
    <ligand>
        <name>ATP</name>
        <dbReference type="ChEBI" id="CHEBI:30616"/>
    </ligand>
</feature>
<protein>
    <recommendedName>
        <fullName evidence="6 7">Polyphosphate kinase</fullName>
        <ecNumber evidence="6 7">2.7.4.1</ecNumber>
    </recommendedName>
    <alternativeName>
        <fullName evidence="6">ATP-polyphosphate phosphotransferase</fullName>
    </alternativeName>
    <alternativeName>
        <fullName evidence="6">Polyphosphoric acid kinase</fullName>
    </alternativeName>
</protein>
<dbReference type="InterPro" id="IPR036832">
    <property type="entry name" value="PPK_N_dom_sf"/>
</dbReference>
<keyword evidence="2 6" id="KW-0808">Transferase</keyword>
<dbReference type="Pfam" id="PF02503">
    <property type="entry name" value="PP_kinase"/>
    <property type="match status" value="1"/>
</dbReference>
<keyword evidence="5 6" id="KW-0067">ATP-binding</keyword>
<evidence type="ECO:0000256" key="5">
    <source>
        <dbReference type="ARBA" id="ARBA00022840"/>
    </source>
</evidence>
<keyword evidence="6" id="KW-0460">Magnesium</keyword>
<comment type="caution">
    <text evidence="12">The sequence shown here is derived from an EMBL/GenBank/DDBJ whole genome shotgun (WGS) entry which is preliminary data.</text>
</comment>
<evidence type="ECO:0000256" key="1">
    <source>
        <dbReference type="ARBA" id="ARBA00022553"/>
    </source>
</evidence>
<feature type="binding site" evidence="6">
    <location>
        <position position="52"/>
    </location>
    <ligand>
        <name>ATP</name>
        <dbReference type="ChEBI" id="CHEBI:30616"/>
    </ligand>
</feature>
<dbReference type="PIRSF" id="PIRSF015589">
    <property type="entry name" value="PP_kinase"/>
    <property type="match status" value="1"/>
</dbReference>
<sequence>MYFSNVKKQSKYPIRHRDLNWLSFNNRVLQEAKDSSNPLYERLKFISIFSSNLDEFFRVRVSQLRQIKKVKKKLRKKLALRPNKILKEILLKVNEQQEELGAIFYESIVPELKENGIQLLSYEELIENYNEEAQSYFKEHIEELIEPITIKATTDSGVFLENSELYFLVTFMSEHHYGVVNIPSDKLKRFIPLKVKDGTHVIAFIDDIVKSQLQTLFQKQDVLRAYAIKLSRDAELYLEQEVDVDQTLADQIYESLSQRLNGQPTRLLYDSTLPNEVRKNLRKSLGLGKIDMVAGGQYHNFDDFMKFPDLIKNKSLKADKLEPIRHKYLHGSSDYFKVIREKDQLVHFPYMSFDYVQNLINQAASDQDVLEIKISLYRVADQSALTDALLLALQNGKKLTVFIEAKARFDEENNIKWGGRIFEEKGAHVIYSYPKIKVHSKVLLILREEKGKVQRYAYIGTGNFNAQTSKFYCDHGLFTAHNKITKELHRVFKVLQGDMIIPRAKNLLISPFTTRSTFEELIRNEIDAAIAGKPCGITAKMNQLEDEKMIKLLYKASQFGVPIRLIVRGFSRLIPGLNKISEHIYMTSIVDQFLEHGRIYKFHNNGAPLMYTGSADWMTRNLDRRIEVLTPIYDQDIFNELDDILNIQLSDNVKARVHTINEDNTMVHNQEKEIRSQFEIYSYLLKKHH</sequence>
<dbReference type="GO" id="GO:0009358">
    <property type="term" value="C:polyphosphate kinase complex"/>
    <property type="evidence" value="ECO:0007669"/>
    <property type="project" value="InterPro"/>
</dbReference>
<dbReference type="SUPFAM" id="SSF56024">
    <property type="entry name" value="Phospholipase D/nuclease"/>
    <property type="match status" value="2"/>
</dbReference>
<gene>
    <name evidence="6" type="primary">ppk</name>
    <name evidence="12" type="ORF">JCM19314_1264</name>
</gene>
<dbReference type="InterPro" id="IPR003414">
    <property type="entry name" value="PP_kinase"/>
</dbReference>
<dbReference type="InterPro" id="IPR025198">
    <property type="entry name" value="PPK_N_dom"/>
</dbReference>
<evidence type="ECO:0000256" key="3">
    <source>
        <dbReference type="ARBA" id="ARBA00022741"/>
    </source>
</evidence>
<dbReference type="EMBL" id="BBMM01000011">
    <property type="protein sequence ID" value="GAL01481.1"/>
    <property type="molecule type" value="Genomic_DNA"/>
</dbReference>
<evidence type="ECO:0000256" key="7">
    <source>
        <dbReference type="RuleBase" id="RU003800"/>
    </source>
</evidence>
<feature type="binding site" evidence="6">
    <location>
        <position position="596"/>
    </location>
    <ligand>
        <name>ATP</name>
        <dbReference type="ChEBI" id="CHEBI:30616"/>
    </ligand>
</feature>
<proteinExistence type="inferred from homology"/>
<dbReference type="PANTHER" id="PTHR30218">
    <property type="entry name" value="POLYPHOSPHATE KINASE"/>
    <property type="match status" value="1"/>
</dbReference>
<organism evidence="12 13">
    <name type="scientific">Nonlabens ulvanivorans</name>
    <name type="common">Persicivirga ulvanivorans</name>
    <dbReference type="NCBI Taxonomy" id="906888"/>
    <lineage>
        <taxon>Bacteria</taxon>
        <taxon>Pseudomonadati</taxon>
        <taxon>Bacteroidota</taxon>
        <taxon>Flavobacteriia</taxon>
        <taxon>Flavobacteriales</taxon>
        <taxon>Flavobacteriaceae</taxon>
        <taxon>Nonlabens</taxon>
    </lineage>
</organism>
<dbReference type="PANTHER" id="PTHR30218:SF0">
    <property type="entry name" value="POLYPHOSPHATE KINASE"/>
    <property type="match status" value="1"/>
</dbReference>
<dbReference type="NCBIfam" id="TIGR03705">
    <property type="entry name" value="poly_P_kin"/>
    <property type="match status" value="1"/>
</dbReference>
<dbReference type="NCBIfam" id="NF003917">
    <property type="entry name" value="PRK05443.1-1"/>
    <property type="match status" value="1"/>
</dbReference>
<reference evidence="12 13" key="1">
    <citation type="journal article" date="2014" name="Genome Announc.">
        <title>Draft Genome Sequences of Marine Flavobacterium Nonlabens Strains NR17, NR24, NR27, NR32, NR33, and Ara13.</title>
        <authorList>
            <person name="Nakanishi M."/>
            <person name="Meirelles P."/>
            <person name="Suzuki R."/>
            <person name="Takatani N."/>
            <person name="Mino S."/>
            <person name="Suda W."/>
            <person name="Oshima K."/>
            <person name="Hattori M."/>
            <person name="Ohkuma M."/>
            <person name="Hosokawa M."/>
            <person name="Miyashita K."/>
            <person name="Thompson F.L."/>
            <person name="Niwa A."/>
            <person name="Sawabe T."/>
            <person name="Sawabe T."/>
        </authorList>
    </citation>
    <scope>NUCLEOTIDE SEQUENCE [LARGE SCALE GENOMIC DNA]</scope>
    <source>
        <strain evidence="13">JCM19314</strain>
    </source>
</reference>
<dbReference type="InterPro" id="IPR036830">
    <property type="entry name" value="PP_kinase_middle_dom_sf"/>
</dbReference>
<dbReference type="Pfam" id="PF17941">
    <property type="entry name" value="PP_kinase_C_1"/>
    <property type="match status" value="1"/>
</dbReference>
<dbReference type="SUPFAM" id="SSF140356">
    <property type="entry name" value="PPK N-terminal domain-like"/>
    <property type="match status" value="1"/>
</dbReference>
<dbReference type="Gene3D" id="3.30.870.10">
    <property type="entry name" value="Endonuclease Chain A"/>
    <property type="match status" value="2"/>
</dbReference>
<feature type="domain" description="Polyphosphate kinase C-terminal" evidence="11">
    <location>
        <begin position="335"/>
        <end position="497"/>
    </location>
</feature>
<dbReference type="GO" id="GO:0006799">
    <property type="term" value="P:polyphosphate biosynthetic process"/>
    <property type="evidence" value="ECO:0007669"/>
    <property type="project" value="UniProtKB-UniRule"/>
</dbReference>
<keyword evidence="1 6" id="KW-0597">Phosphoprotein</keyword>
<dbReference type="InterPro" id="IPR041108">
    <property type="entry name" value="PP_kinase_C_1"/>
</dbReference>
<feature type="binding site" evidence="6">
    <location>
        <position position="408"/>
    </location>
    <ligand>
        <name>Mg(2+)</name>
        <dbReference type="ChEBI" id="CHEBI:18420"/>
    </ligand>
</feature>
<dbReference type="HAMAP" id="MF_00347">
    <property type="entry name" value="Polyphosphate_kinase"/>
    <property type="match status" value="1"/>
</dbReference>
<feature type="domain" description="Polyphosphate kinase middle" evidence="8">
    <location>
        <begin position="131"/>
        <end position="307"/>
    </location>
</feature>
<dbReference type="Pfam" id="PF13090">
    <property type="entry name" value="PP_kinase_C"/>
    <property type="match status" value="1"/>
</dbReference>
<evidence type="ECO:0000313" key="13">
    <source>
        <dbReference type="Proteomes" id="UP000029226"/>
    </source>
</evidence>
<comment type="catalytic activity">
    <reaction evidence="6 7">
        <text>[phosphate](n) + ATP = [phosphate](n+1) + ADP</text>
        <dbReference type="Rhea" id="RHEA:19573"/>
        <dbReference type="Rhea" id="RHEA-COMP:9859"/>
        <dbReference type="Rhea" id="RHEA-COMP:14280"/>
        <dbReference type="ChEBI" id="CHEBI:16838"/>
        <dbReference type="ChEBI" id="CHEBI:30616"/>
        <dbReference type="ChEBI" id="CHEBI:456216"/>
        <dbReference type="EC" id="2.7.4.1"/>
    </reaction>
</comment>
<evidence type="ECO:0000259" key="8">
    <source>
        <dbReference type="Pfam" id="PF02503"/>
    </source>
</evidence>
<evidence type="ECO:0000256" key="4">
    <source>
        <dbReference type="ARBA" id="ARBA00022777"/>
    </source>
</evidence>
<dbReference type="EC" id="2.7.4.1" evidence="6 7"/>
<dbReference type="GO" id="GO:0008976">
    <property type="term" value="F:polyphosphate kinase activity"/>
    <property type="evidence" value="ECO:0007669"/>
    <property type="project" value="UniProtKB-UniRule"/>
</dbReference>
<dbReference type="SUPFAM" id="SSF143724">
    <property type="entry name" value="PHP14-like"/>
    <property type="match status" value="1"/>
</dbReference>
<accession>A0A090QF11</accession>
<evidence type="ECO:0000259" key="10">
    <source>
        <dbReference type="Pfam" id="PF13090"/>
    </source>
</evidence>
<dbReference type="InterPro" id="IPR025200">
    <property type="entry name" value="PPK_C_dom2"/>
</dbReference>
<dbReference type="Gene3D" id="3.30.1840.10">
    <property type="entry name" value="Polyphosphate kinase middle domain"/>
    <property type="match status" value="1"/>
</dbReference>
<comment type="cofactor">
    <cofactor evidence="6">
        <name>Mg(2+)</name>
        <dbReference type="ChEBI" id="CHEBI:18420"/>
    </cofactor>
</comment>
<name>A0A090QF11_NONUL</name>
<dbReference type="InterPro" id="IPR024953">
    <property type="entry name" value="PP_kinase_middle"/>
</dbReference>
<comment type="similarity">
    <text evidence="6 7">Belongs to the polyphosphate kinase 1 (PPK1) family.</text>
</comment>
<keyword evidence="6" id="KW-0479">Metal-binding</keyword>
<dbReference type="Pfam" id="PF13089">
    <property type="entry name" value="PP_kinase_N"/>
    <property type="match status" value="1"/>
</dbReference>
<comment type="function">
    <text evidence="6 7">Catalyzes the reversible transfer of the terminal phosphate of ATP to form a long-chain polyphosphate (polyP).</text>
</comment>
<feature type="binding site" evidence="6">
    <location>
        <position position="568"/>
    </location>
    <ligand>
        <name>ATP</name>
        <dbReference type="ChEBI" id="CHEBI:30616"/>
    </ligand>
</feature>
<feature type="domain" description="Polyphosphate kinase N-terminal" evidence="9">
    <location>
        <begin position="16"/>
        <end position="119"/>
    </location>
</feature>
<evidence type="ECO:0000259" key="11">
    <source>
        <dbReference type="Pfam" id="PF17941"/>
    </source>
</evidence>
<dbReference type="AlphaFoldDB" id="A0A090QF11"/>
<dbReference type="Gene3D" id="1.20.58.310">
    <property type="entry name" value="Polyphosphate kinase N-terminal domain"/>
    <property type="match status" value="1"/>
</dbReference>